<evidence type="ECO:0000313" key="4">
    <source>
        <dbReference type="Proteomes" id="UP000094065"/>
    </source>
</evidence>
<name>A0A1E3HLE0_9TREE</name>
<dbReference type="Pfam" id="PF04419">
    <property type="entry name" value="SERF-like_N"/>
    <property type="match status" value="1"/>
</dbReference>
<dbReference type="GeneID" id="30156994"/>
<keyword evidence="4" id="KW-1185">Reference proteome</keyword>
<comment type="caution">
    <text evidence="3">The sequence shown here is derived from an EMBL/GenBank/DDBJ whole genome shotgun (WGS) entry which is preliminary data.</text>
</comment>
<feature type="compositionally biased region" description="Basic and acidic residues" evidence="1">
    <location>
        <begin position="31"/>
        <end position="58"/>
    </location>
</feature>
<dbReference type="EMBL" id="AWGJ01000008">
    <property type="protein sequence ID" value="ODN77158.1"/>
    <property type="molecule type" value="Genomic_DNA"/>
</dbReference>
<dbReference type="RefSeq" id="XP_018992532.1">
    <property type="nucleotide sequence ID" value="XM_019140041.1"/>
</dbReference>
<dbReference type="InterPro" id="IPR007513">
    <property type="entry name" value="SERF-like_N"/>
</dbReference>
<evidence type="ECO:0000259" key="2">
    <source>
        <dbReference type="Pfam" id="PF04419"/>
    </source>
</evidence>
<feature type="domain" description="Small EDRK-rich factor-like N-terminal" evidence="2">
    <location>
        <begin position="1"/>
        <end position="33"/>
    </location>
</feature>
<dbReference type="AlphaFoldDB" id="A0A1E3HLE0"/>
<organism evidence="3 4">
    <name type="scientific">Cryptococcus amylolentus CBS 6039</name>
    <dbReference type="NCBI Taxonomy" id="1295533"/>
    <lineage>
        <taxon>Eukaryota</taxon>
        <taxon>Fungi</taxon>
        <taxon>Dikarya</taxon>
        <taxon>Basidiomycota</taxon>
        <taxon>Agaricomycotina</taxon>
        <taxon>Tremellomycetes</taxon>
        <taxon>Tremellales</taxon>
        <taxon>Cryptococcaceae</taxon>
        <taxon>Cryptococcus</taxon>
    </lineage>
</organism>
<feature type="region of interest" description="Disordered" evidence="1">
    <location>
        <begin position="1"/>
        <end position="83"/>
    </location>
</feature>
<proteinExistence type="predicted"/>
<dbReference type="Proteomes" id="UP000094065">
    <property type="component" value="Unassembled WGS sequence"/>
</dbReference>
<accession>A0A1E3HLE0</accession>
<dbReference type="STRING" id="1295533.A0A1E3HLE0"/>
<evidence type="ECO:0000256" key="1">
    <source>
        <dbReference type="SAM" id="MobiDB-lite"/>
    </source>
</evidence>
<reference evidence="3 4" key="1">
    <citation type="submission" date="2016-06" db="EMBL/GenBank/DDBJ databases">
        <title>Evolution of pathogenesis and genome organization in the Tremellales.</title>
        <authorList>
            <person name="Cuomo C."/>
            <person name="Litvintseva A."/>
            <person name="Heitman J."/>
            <person name="Chen Y."/>
            <person name="Sun S."/>
            <person name="Springer D."/>
            <person name="Dromer F."/>
            <person name="Young S."/>
            <person name="Zeng Q."/>
            <person name="Chapman S."/>
            <person name="Gujja S."/>
            <person name="Saif S."/>
            <person name="Birren B."/>
        </authorList>
    </citation>
    <scope>NUCLEOTIDE SEQUENCE [LARGE SCALE GENOMIC DNA]</scope>
    <source>
        <strain evidence="3 4">CBS 6039</strain>
    </source>
</reference>
<feature type="compositionally biased region" description="Basic and acidic residues" evidence="1">
    <location>
        <begin position="1"/>
        <end position="23"/>
    </location>
</feature>
<gene>
    <name evidence="3" type="ORF">L202_05685</name>
</gene>
<dbReference type="OrthoDB" id="18018at2759"/>
<protein>
    <recommendedName>
        <fullName evidence="2">Small EDRK-rich factor-like N-terminal domain-containing protein</fullName>
    </recommendedName>
</protein>
<evidence type="ECO:0000313" key="3">
    <source>
        <dbReference type="EMBL" id="ODN77158.1"/>
    </source>
</evidence>
<sequence length="83" mass="9015">MTRGNQRESDRAKALKKLGDSGKKQTGNPQARREADAKAVAEKQALKAKARAEAEARGELSIFDAKQEKRKQNTGPPGGVKKQ</sequence>